<evidence type="ECO:0000313" key="2">
    <source>
        <dbReference type="Proteomes" id="UP000231279"/>
    </source>
</evidence>
<protein>
    <submittedName>
        <fullName evidence="1">Uncharacterized protein</fullName>
    </submittedName>
</protein>
<gene>
    <name evidence="1" type="ORF">CDL12_25918</name>
</gene>
<accession>A0A2G9G8E6</accession>
<dbReference type="EMBL" id="NKXS01006356">
    <property type="protein sequence ID" value="PIN01569.1"/>
    <property type="molecule type" value="Genomic_DNA"/>
</dbReference>
<organism evidence="1 2">
    <name type="scientific">Handroanthus impetiginosus</name>
    <dbReference type="NCBI Taxonomy" id="429701"/>
    <lineage>
        <taxon>Eukaryota</taxon>
        <taxon>Viridiplantae</taxon>
        <taxon>Streptophyta</taxon>
        <taxon>Embryophyta</taxon>
        <taxon>Tracheophyta</taxon>
        <taxon>Spermatophyta</taxon>
        <taxon>Magnoliopsida</taxon>
        <taxon>eudicotyledons</taxon>
        <taxon>Gunneridae</taxon>
        <taxon>Pentapetalae</taxon>
        <taxon>asterids</taxon>
        <taxon>lamiids</taxon>
        <taxon>Lamiales</taxon>
        <taxon>Bignoniaceae</taxon>
        <taxon>Crescentiina</taxon>
        <taxon>Tabebuia alliance</taxon>
        <taxon>Handroanthus</taxon>
    </lineage>
</organism>
<name>A0A2G9G8E6_9LAMI</name>
<comment type="caution">
    <text evidence="1">The sequence shown here is derived from an EMBL/GenBank/DDBJ whole genome shotgun (WGS) entry which is preliminary data.</text>
</comment>
<dbReference type="OrthoDB" id="1742322at2759"/>
<sequence>MLTTYSEQQVEDDIPIIMQSSQIEFPKLSGKDSKARLFCCKQFFEVAKTPLNLRVTLASTHLEEDALQWHQVLIQSRLTVTPPYSTKILAYPSL</sequence>
<proteinExistence type="predicted"/>
<reference evidence="2" key="1">
    <citation type="journal article" date="2018" name="Gigascience">
        <title>Genome assembly of the Pink Ipe (Handroanthus impetiginosus, Bignoniaceae), a highly valued, ecologically keystone Neotropical timber forest tree.</title>
        <authorList>
            <person name="Silva-Junior O.B."/>
            <person name="Grattapaglia D."/>
            <person name="Novaes E."/>
            <person name="Collevatti R.G."/>
        </authorList>
    </citation>
    <scope>NUCLEOTIDE SEQUENCE [LARGE SCALE GENOMIC DNA]</scope>
    <source>
        <strain evidence="2">cv. UFG-1</strain>
    </source>
</reference>
<evidence type="ECO:0000313" key="1">
    <source>
        <dbReference type="EMBL" id="PIN01569.1"/>
    </source>
</evidence>
<dbReference type="Proteomes" id="UP000231279">
    <property type="component" value="Unassembled WGS sequence"/>
</dbReference>
<keyword evidence="2" id="KW-1185">Reference proteome</keyword>
<dbReference type="AlphaFoldDB" id="A0A2G9G8E6"/>